<keyword evidence="3" id="KW-1185">Reference proteome</keyword>
<name>A0A521CM90_9SPHI</name>
<proteinExistence type="predicted"/>
<keyword evidence="1" id="KW-0732">Signal</keyword>
<organism evidence="2 3">
    <name type="scientific">Pedobacter westerhofensis</name>
    <dbReference type="NCBI Taxonomy" id="425512"/>
    <lineage>
        <taxon>Bacteria</taxon>
        <taxon>Pseudomonadati</taxon>
        <taxon>Bacteroidota</taxon>
        <taxon>Sphingobacteriia</taxon>
        <taxon>Sphingobacteriales</taxon>
        <taxon>Sphingobacteriaceae</taxon>
        <taxon>Pedobacter</taxon>
    </lineage>
</organism>
<dbReference type="AlphaFoldDB" id="A0A521CM90"/>
<gene>
    <name evidence="2" type="ORF">SAMN06265348_10416</name>
</gene>
<reference evidence="2 3" key="1">
    <citation type="submission" date="2017-05" db="EMBL/GenBank/DDBJ databases">
        <authorList>
            <person name="Varghese N."/>
            <person name="Submissions S."/>
        </authorList>
    </citation>
    <scope>NUCLEOTIDE SEQUENCE [LARGE SCALE GENOMIC DNA]</scope>
    <source>
        <strain evidence="2 3">DSM 19036</strain>
    </source>
</reference>
<evidence type="ECO:0008006" key="4">
    <source>
        <dbReference type="Google" id="ProtNLM"/>
    </source>
</evidence>
<evidence type="ECO:0000313" key="2">
    <source>
        <dbReference type="EMBL" id="SMO59800.1"/>
    </source>
</evidence>
<evidence type="ECO:0000256" key="1">
    <source>
        <dbReference type="SAM" id="SignalP"/>
    </source>
</evidence>
<dbReference type="Proteomes" id="UP000320300">
    <property type="component" value="Unassembled WGS sequence"/>
</dbReference>
<feature type="signal peptide" evidence="1">
    <location>
        <begin position="1"/>
        <end position="22"/>
    </location>
</feature>
<accession>A0A521CM90</accession>
<evidence type="ECO:0000313" key="3">
    <source>
        <dbReference type="Proteomes" id="UP000320300"/>
    </source>
</evidence>
<protein>
    <recommendedName>
        <fullName evidence="4">DUF4369 domain-containing protein</fullName>
    </recommendedName>
</protein>
<dbReference type="RefSeq" id="WP_142527739.1">
    <property type="nucleotide sequence ID" value="NZ_CBCSJO010000001.1"/>
</dbReference>
<feature type="chain" id="PRO_5021913070" description="DUF4369 domain-containing protein" evidence="1">
    <location>
        <begin position="23"/>
        <end position="234"/>
    </location>
</feature>
<sequence length="234" mass="25799">MNTIKYLGTILLFSILTFTASAQDAVVISDGNFIRGTIQGTDFVTVGIKKDDGEVQQFYAKDIQEFMWNGETFVTRPFISHKKTEYRFFKLVETGAVNLYSMGGSTGVEKKKRRMRFIPSIGLGIGTGGFGGFGFGGGVSIAGGGNRDDDEQRAPRRQGLLYIEKPGTGDMLEITPEEGNPDANYRYIKNALLEKFSDDQDLTARVKGMNTFDVKSIQSLVKAYNSVHQTANNN</sequence>
<dbReference type="EMBL" id="FXTN01000004">
    <property type="protein sequence ID" value="SMO59800.1"/>
    <property type="molecule type" value="Genomic_DNA"/>
</dbReference>
<dbReference type="OrthoDB" id="760148at2"/>